<evidence type="ECO:0000256" key="1">
    <source>
        <dbReference type="ARBA" id="ARBA00004613"/>
    </source>
</evidence>
<dbReference type="EMBL" id="KF860516">
    <property type="protein sequence ID" value="AIW62482.1"/>
    <property type="molecule type" value="mRNA"/>
</dbReference>
<feature type="domain" description="Single" evidence="4">
    <location>
        <begin position="34"/>
        <end position="96"/>
    </location>
</feature>
<evidence type="ECO:0000259" key="4">
    <source>
        <dbReference type="SMART" id="SM01318"/>
    </source>
</evidence>
<reference evidence="5" key="2">
    <citation type="journal article" date="2014" name="J. Proteome Res.">
        <title>Spit and venom from scytodes spiders: a diverse and distinct cocktail.</title>
        <authorList>
            <person name="Zobel-Thropp P.A."/>
            <person name="Correa S.M."/>
            <person name="Garb J.E."/>
            <person name="Binford G.J."/>
        </authorList>
    </citation>
    <scope>NUCLEOTIDE SEQUENCE</scope>
    <source>
        <tissue evidence="5">Venom gland</tissue>
    </source>
</reference>
<dbReference type="GO" id="GO:0005576">
    <property type="term" value="C:extracellular region"/>
    <property type="evidence" value="ECO:0007669"/>
    <property type="project" value="UniProtKB-SubCell"/>
</dbReference>
<dbReference type="AlphaFoldDB" id="A0A0A0V5L2"/>
<dbReference type="InterPro" id="IPR029277">
    <property type="entry name" value="SVWC_dom"/>
</dbReference>
<protein>
    <submittedName>
        <fullName evidence="5">PXCC family protein</fullName>
    </submittedName>
</protein>
<evidence type="ECO:0000256" key="2">
    <source>
        <dbReference type="ARBA" id="ARBA00022525"/>
    </source>
</evidence>
<comment type="subcellular location">
    <subcellularLocation>
        <location evidence="1">Secreted</location>
    </subcellularLocation>
</comment>
<sequence>MALRFKEALVLFACIIGGFATFEIHGRNKIEGVCTFRGITIEAGNTHYFQGKCEAFVCNESNFRVYGCEDVSVPGSCEVVEDLSKNYPDCCAKVIC</sequence>
<dbReference type="SMART" id="SM01318">
    <property type="entry name" value="SVWC"/>
    <property type="match status" value="1"/>
</dbReference>
<keyword evidence="2" id="KW-0964">Secreted</keyword>
<keyword evidence="3" id="KW-0732">Signal</keyword>
<dbReference type="Pfam" id="PF15430">
    <property type="entry name" value="SVWC"/>
    <property type="match status" value="1"/>
</dbReference>
<proteinExistence type="evidence at transcript level"/>
<organism evidence="5">
    <name type="scientific">Scytodes thoracica</name>
    <name type="common">Spitting spider</name>
    <name type="synonym">Aranea thoracica</name>
    <dbReference type="NCBI Taxonomy" id="1112478"/>
    <lineage>
        <taxon>Eukaryota</taxon>
        <taxon>Metazoa</taxon>
        <taxon>Ecdysozoa</taxon>
        <taxon>Arthropoda</taxon>
        <taxon>Chelicerata</taxon>
        <taxon>Arachnida</taxon>
        <taxon>Araneae</taxon>
        <taxon>Araneomorphae</taxon>
        <taxon>Haplogynae</taxon>
        <taxon>Scytodoidea</taxon>
        <taxon>Scytodidae</taxon>
        <taxon>Scytodes</taxon>
    </lineage>
</organism>
<name>A0A0A0V5L2_SCYTH</name>
<accession>A0A0A0V5L2</accession>
<reference evidence="5" key="1">
    <citation type="submission" date="2013-11" db="EMBL/GenBank/DDBJ databases">
        <authorList>
            <person name="Thropp P.A."/>
            <person name="Correa S.M."/>
            <person name="Garb J.E."/>
            <person name="Binford G.J."/>
        </authorList>
    </citation>
    <scope>NUCLEOTIDE SEQUENCE</scope>
    <source>
        <tissue evidence="5">Venom gland</tissue>
    </source>
</reference>
<evidence type="ECO:0000256" key="3">
    <source>
        <dbReference type="SAM" id="SignalP"/>
    </source>
</evidence>
<feature type="chain" id="PRO_5001970731" evidence="3">
    <location>
        <begin position="21"/>
        <end position="96"/>
    </location>
</feature>
<feature type="signal peptide" evidence="3">
    <location>
        <begin position="1"/>
        <end position="20"/>
    </location>
</feature>
<evidence type="ECO:0000313" key="5">
    <source>
        <dbReference type="EMBL" id="AIW62482.1"/>
    </source>
</evidence>